<dbReference type="AlphaFoldDB" id="A0A7G9YXU3"/>
<organism evidence="2">
    <name type="scientific">Candidatus Methanophagaceae archaeon ANME-1 ERB6</name>
    <dbReference type="NCBI Taxonomy" id="2759912"/>
    <lineage>
        <taxon>Archaea</taxon>
        <taxon>Methanobacteriati</taxon>
        <taxon>Methanobacteriota</taxon>
        <taxon>Stenosarchaea group</taxon>
        <taxon>Methanomicrobia</taxon>
        <taxon>Candidatus Methanophagales</taxon>
        <taxon>Candidatus Methanophagaceae</taxon>
    </lineage>
</organism>
<gene>
    <name evidence="2" type="ORF">KPNLKIIH_00019</name>
</gene>
<accession>A0A7G9YXU3</accession>
<dbReference type="Gene3D" id="2.60.40.1260">
    <property type="entry name" value="Lamin Tail domain"/>
    <property type="match status" value="1"/>
</dbReference>
<name>A0A7G9YXU3_9EURY</name>
<dbReference type="PROSITE" id="PS51841">
    <property type="entry name" value="LTD"/>
    <property type="match status" value="1"/>
</dbReference>
<dbReference type="SUPFAM" id="SSF74853">
    <property type="entry name" value="Lamin A/C globular tail domain"/>
    <property type="match status" value="1"/>
</dbReference>
<sequence>MNKKQGILIGFVLLLLLTGIVSASSDIEIYAFDQNPAGSDKGNEWVTLYNPSNESVDIKNWVLETADGERETIVEGTALYPFAYYVYAPPYQWLDNSDEAIILSDSKGEEVDKAIVVN</sequence>
<dbReference type="InterPro" id="IPR036415">
    <property type="entry name" value="Lamin_tail_dom_sf"/>
</dbReference>
<evidence type="ECO:0000313" key="2">
    <source>
        <dbReference type="EMBL" id="QNO52827.1"/>
    </source>
</evidence>
<dbReference type="EMBL" id="MT631522">
    <property type="protein sequence ID" value="QNO52827.1"/>
    <property type="molecule type" value="Genomic_DNA"/>
</dbReference>
<proteinExistence type="predicted"/>
<dbReference type="Pfam" id="PF00932">
    <property type="entry name" value="LTD"/>
    <property type="match status" value="1"/>
</dbReference>
<dbReference type="InterPro" id="IPR001322">
    <property type="entry name" value="Lamin_tail_dom"/>
</dbReference>
<reference evidence="2" key="1">
    <citation type="submission" date="2020-06" db="EMBL/GenBank/DDBJ databases">
        <title>Unique genomic features of the anaerobic methanotrophic archaea.</title>
        <authorList>
            <person name="Chadwick G.L."/>
            <person name="Skennerton C.T."/>
            <person name="Laso-Perez R."/>
            <person name="Leu A.O."/>
            <person name="Speth D.R."/>
            <person name="Yu H."/>
            <person name="Morgan-Lang C."/>
            <person name="Hatzenpichler R."/>
            <person name="Goudeau D."/>
            <person name="Malmstrom R."/>
            <person name="Brazelton W.J."/>
            <person name="Woyke T."/>
            <person name="Hallam S.J."/>
            <person name="Tyson G.W."/>
            <person name="Wegener G."/>
            <person name="Boetius A."/>
            <person name="Orphan V."/>
        </authorList>
    </citation>
    <scope>NUCLEOTIDE SEQUENCE</scope>
</reference>
<feature type="domain" description="LTD" evidence="1">
    <location>
        <begin position="22"/>
        <end position="118"/>
    </location>
</feature>
<protein>
    <recommendedName>
        <fullName evidence="1">LTD domain-containing protein</fullName>
    </recommendedName>
</protein>
<evidence type="ECO:0000259" key="1">
    <source>
        <dbReference type="PROSITE" id="PS51841"/>
    </source>
</evidence>